<dbReference type="InterPro" id="IPR013083">
    <property type="entry name" value="Znf_RING/FYVE/PHD"/>
</dbReference>
<feature type="domain" description="C2H2-type" evidence="14">
    <location>
        <begin position="179"/>
        <end position="207"/>
    </location>
</feature>
<keyword evidence="5 11" id="KW-0863">Zinc-finger</keyword>
<evidence type="ECO:0000256" key="9">
    <source>
        <dbReference type="ARBA" id="ARBA00023163"/>
    </source>
</evidence>
<evidence type="ECO:0000259" key="13">
    <source>
        <dbReference type="PROSITE" id="PS50089"/>
    </source>
</evidence>
<evidence type="ECO:0000256" key="10">
    <source>
        <dbReference type="ARBA" id="ARBA00023242"/>
    </source>
</evidence>
<feature type="domain" description="C2H2-type" evidence="14">
    <location>
        <begin position="547"/>
        <end position="574"/>
    </location>
</feature>
<dbReference type="Pfam" id="PF13920">
    <property type="entry name" value="zf-C3HC4_3"/>
    <property type="match status" value="1"/>
</dbReference>
<dbReference type="FunFam" id="3.30.160.60:FF:000097">
    <property type="entry name" value="Zinc finger protein"/>
    <property type="match status" value="1"/>
</dbReference>
<feature type="domain" description="C2H2-type" evidence="14">
    <location>
        <begin position="575"/>
        <end position="602"/>
    </location>
</feature>
<dbReference type="InterPro" id="IPR001841">
    <property type="entry name" value="Znf_RING"/>
</dbReference>
<feature type="domain" description="C2H2-type" evidence="14">
    <location>
        <begin position="259"/>
        <end position="286"/>
    </location>
</feature>
<feature type="domain" description="C2H2-type" evidence="14">
    <location>
        <begin position="118"/>
        <end position="141"/>
    </location>
</feature>
<dbReference type="PROSITE" id="PS50089">
    <property type="entry name" value="ZF_RING_2"/>
    <property type="match status" value="1"/>
</dbReference>
<dbReference type="SMART" id="SM00355">
    <property type="entry name" value="ZnF_C2H2"/>
    <property type="match status" value="23"/>
</dbReference>
<gene>
    <name evidence="15" type="ORF">CJOHNSTONI_LOCUS5323</name>
</gene>
<feature type="domain" description="C2H2-type" evidence="14">
    <location>
        <begin position="401"/>
        <end position="428"/>
    </location>
</feature>
<evidence type="ECO:0000256" key="1">
    <source>
        <dbReference type="ARBA" id="ARBA00003767"/>
    </source>
</evidence>
<keyword evidence="10" id="KW-0539">Nucleus</keyword>
<comment type="subcellular location">
    <subcellularLocation>
        <location evidence="2">Nucleus</location>
    </subcellularLocation>
</comment>
<evidence type="ECO:0008006" key="17">
    <source>
        <dbReference type="Google" id="ProtNLM"/>
    </source>
</evidence>
<dbReference type="PROSITE" id="PS00028">
    <property type="entry name" value="ZINC_FINGER_C2H2_1"/>
    <property type="match status" value="20"/>
</dbReference>
<dbReference type="GO" id="GO:0008270">
    <property type="term" value="F:zinc ion binding"/>
    <property type="evidence" value="ECO:0007669"/>
    <property type="project" value="UniProtKB-KW"/>
</dbReference>
<evidence type="ECO:0000256" key="3">
    <source>
        <dbReference type="ARBA" id="ARBA00022723"/>
    </source>
</evidence>
<evidence type="ECO:0000313" key="16">
    <source>
        <dbReference type="Proteomes" id="UP000746747"/>
    </source>
</evidence>
<dbReference type="OrthoDB" id="6077919at2759"/>
<dbReference type="GO" id="GO:2000026">
    <property type="term" value="P:regulation of multicellular organismal development"/>
    <property type="evidence" value="ECO:0007669"/>
    <property type="project" value="UniProtKB-ARBA"/>
</dbReference>
<feature type="domain" description="C2H2-type" evidence="14">
    <location>
        <begin position="603"/>
        <end position="630"/>
    </location>
</feature>
<dbReference type="GO" id="GO:0022603">
    <property type="term" value="P:regulation of anatomical structure morphogenesis"/>
    <property type="evidence" value="ECO:0007669"/>
    <property type="project" value="UniProtKB-ARBA"/>
</dbReference>
<evidence type="ECO:0000256" key="4">
    <source>
        <dbReference type="ARBA" id="ARBA00022737"/>
    </source>
</evidence>
<feature type="domain" description="C2H2-type" evidence="14">
    <location>
        <begin position="743"/>
        <end position="771"/>
    </location>
</feature>
<dbReference type="GO" id="GO:0000981">
    <property type="term" value="F:DNA-binding transcription factor activity, RNA polymerase II-specific"/>
    <property type="evidence" value="ECO:0007669"/>
    <property type="project" value="TreeGrafter"/>
</dbReference>
<feature type="domain" description="RING-type" evidence="13">
    <location>
        <begin position="1378"/>
        <end position="1429"/>
    </location>
</feature>
<evidence type="ECO:0000256" key="12">
    <source>
        <dbReference type="SAM" id="MobiDB-lite"/>
    </source>
</evidence>
<keyword evidence="4" id="KW-0677">Repeat</keyword>
<dbReference type="SUPFAM" id="SSF57667">
    <property type="entry name" value="beta-beta-alpha zinc fingers"/>
    <property type="match status" value="9"/>
</dbReference>
<evidence type="ECO:0000256" key="7">
    <source>
        <dbReference type="ARBA" id="ARBA00023015"/>
    </source>
</evidence>
<dbReference type="InterPro" id="IPR036236">
    <property type="entry name" value="Znf_C2H2_sf"/>
</dbReference>
<feature type="domain" description="C2H2-type" evidence="14">
    <location>
        <begin position="849"/>
        <end position="877"/>
    </location>
</feature>
<evidence type="ECO:0000313" key="15">
    <source>
        <dbReference type="EMBL" id="CAG9535271.1"/>
    </source>
</evidence>
<proteinExistence type="predicted"/>
<feature type="domain" description="C2H2-type" evidence="14">
    <location>
        <begin position="791"/>
        <end position="818"/>
    </location>
</feature>
<feature type="domain" description="C2H2-type" evidence="14">
    <location>
        <begin position="461"/>
        <end position="491"/>
    </location>
</feature>
<dbReference type="PROSITE" id="PS50157">
    <property type="entry name" value="ZINC_FINGER_C2H2_2"/>
    <property type="match status" value="17"/>
</dbReference>
<accession>A0A8J2QA88</accession>
<dbReference type="InterPro" id="IPR013087">
    <property type="entry name" value="Znf_C2H2_type"/>
</dbReference>
<dbReference type="GO" id="GO:0000977">
    <property type="term" value="F:RNA polymerase II transcription regulatory region sequence-specific DNA binding"/>
    <property type="evidence" value="ECO:0007669"/>
    <property type="project" value="TreeGrafter"/>
</dbReference>
<feature type="domain" description="C2H2-type" evidence="14">
    <location>
        <begin position="317"/>
        <end position="345"/>
    </location>
</feature>
<dbReference type="Gene3D" id="3.30.160.60">
    <property type="entry name" value="Classic Zinc Finger"/>
    <property type="match status" value="15"/>
</dbReference>
<dbReference type="PANTHER" id="PTHR24381:SF393">
    <property type="entry name" value="CHROMATIN-LINKED ADAPTOR FOR MSL PROTEINS, ISOFORM B"/>
    <property type="match status" value="1"/>
</dbReference>
<feature type="domain" description="C2H2-type" evidence="14">
    <location>
        <begin position="819"/>
        <end position="841"/>
    </location>
</feature>
<evidence type="ECO:0000256" key="5">
    <source>
        <dbReference type="ARBA" id="ARBA00022771"/>
    </source>
</evidence>
<dbReference type="Pfam" id="PF00096">
    <property type="entry name" value="zf-C2H2"/>
    <property type="match status" value="7"/>
</dbReference>
<protein>
    <recommendedName>
        <fullName evidence="17">Zinc finger protein</fullName>
    </recommendedName>
</protein>
<comment type="function">
    <text evidence="1">May be involved in transcriptional regulation.</text>
</comment>
<dbReference type="GO" id="GO:0005634">
    <property type="term" value="C:nucleus"/>
    <property type="evidence" value="ECO:0007669"/>
    <property type="project" value="UniProtKB-SubCell"/>
</dbReference>
<keyword evidence="8" id="KW-0238">DNA-binding</keyword>
<dbReference type="PANTHER" id="PTHR24381">
    <property type="entry name" value="ZINC FINGER PROTEIN"/>
    <property type="match status" value="1"/>
</dbReference>
<keyword evidence="7" id="KW-0805">Transcription regulation</keyword>
<dbReference type="FunFam" id="3.30.160.60:FF:000624">
    <property type="entry name" value="zinc finger protein 697"/>
    <property type="match status" value="1"/>
</dbReference>
<feature type="region of interest" description="Disordered" evidence="12">
    <location>
        <begin position="370"/>
        <end position="396"/>
    </location>
</feature>
<feature type="domain" description="C2H2-type" evidence="14">
    <location>
        <begin position="287"/>
        <end position="314"/>
    </location>
</feature>
<dbReference type="Gene3D" id="3.30.40.10">
    <property type="entry name" value="Zinc/RING finger domain, C3HC4 (zinc finger)"/>
    <property type="match status" value="1"/>
</dbReference>
<reference evidence="15" key="1">
    <citation type="submission" date="2021-09" db="EMBL/GenBank/DDBJ databases">
        <authorList>
            <consortium name="Pathogen Informatics"/>
        </authorList>
    </citation>
    <scope>NUCLEOTIDE SEQUENCE</scope>
</reference>
<sequence>MTTDNNSEEIRYVIIDENPENGTSDSFSFTVSGSAVYHQNLLSPQQHHSHLQQQQQQMLKYDCALQNESSASTWVDNSFSMPVSNNTHYLARCSVCDALFDLEEYLNHTKNCRLEKCYKCEVCGKEYNKEHNLKLHHLGQHDKAVVENDKYVCSFCPKKYARLAAYYAHLQIHGLNDSLICTFCKEEFDFQALLNKHLRLQHCYPRLGDIATVEICKKCGIAIFSKEAMDEHKQIHRKINKTMKRNKRKRESDPGDRTHKCEACGKTFKKKFELMRHYVVHTKERRFVCEICGKRFSQKASLGQHTLTHNASTAQTHKCSLCDATFSQAGNLRRHVKLLHPPDVTSRPVFRCLKCTCVFNSLQPLQVHARKRHPEQVASKNSTIAEEGTASPQKQNKGRKFCCCLCRKAFGKTSDLVRHYRVHSGERPFSCNRCGRDFNLKSSLKLHMDSHVRADHPDNYYTCARCPVCMKQLASAPSLRRHLKIHERPLEHCGVCSQIFLSKKALEQHQIACLTSNAEVGSSGSLLELLPPTEIASVNTEPERKPYKCRTCTASFSTLRCLKEHINRHTGIKPHICRLCYKSFYSLAQLKCHSAIHTNKRPFKCLTCNQSFRRRSQLKAHASKHPRPSSLMNFESLSWSPDNLFTKSVQVDNAHFSENDLTNFDFSSLDDDSRELNIDNSAETSYLSSCLISQDCDLINGLAVEKSQETRCPVCFFSFSSDATLSTHLYNMTSDPLHSLPILSCNHCSKTFSGCIGLADHLQAFHRANQHEERSFTCDANFLLKEDQRSHVCDVCDRRFKKPSDLLRHKRIHTGEKPFSCGICERSFRVKSTLYQHLKIHEDLGNAREMCSLCKRCYCSLSALRQHLYLAHAEEKSFKCTDEICSERFKTARSRDAHVRQFHSYVAVDDIGDVTPSLAINEQFQATALQLAPDPKNAGFVQPSFNSAFSCIVSKDVNSTATHLVLKVQPHLNPQTVEVTVNEISVSDVNEINNCGAIVIPMQMLRSLSPDGVMLRIAISYPFLNAGSFIIVDSRRMFTFLSRKETDTIMVPVNASVELTNLPLSLYTSAEDFDSLTQPPTFISNCVICDESFSSQEESDAHFSSEDHETAQFFSLPQLTRHLDGVTTTVNNDHFQSFMTGMEVCKLCLEQFQDRECLLAHIRREHERDSIDLLDRNDLMNSDMECSKMCFIRFKNYVVSNTSLRKYCEFYSNYCINLVFMKDFEKLPLVGFSICSGTEIVREKLHPSNTVAFKSWDLPEMPLWAKNTVETDDYLRILLRFEKRRLGVCFRLNSLPPSCCVYFDYLPNHPMEELYLALANREMFNEKGIPLISILNPFEMFTWRAQKKQKAVDNKKREAKPLVEIATSTSNKATTPTCTFCWERPIDMLLMPCNHAVCCKDCKDNYISYQRQRNKAKNMSMEVACPVCREKIENIAQIWFPKIYRCLLCTNNCDTMSAVAGGKGGCGCVIGCYEKARKLCDDGGSCPHCDKQLIDVLQIFIQGDRD</sequence>
<keyword evidence="3" id="KW-0479">Metal-binding</keyword>
<evidence type="ECO:0000256" key="6">
    <source>
        <dbReference type="ARBA" id="ARBA00022833"/>
    </source>
</evidence>
<evidence type="ECO:0000259" key="14">
    <source>
        <dbReference type="PROSITE" id="PS50157"/>
    </source>
</evidence>
<evidence type="ECO:0000256" key="11">
    <source>
        <dbReference type="PROSITE-ProRule" id="PRU00042"/>
    </source>
</evidence>
<dbReference type="SUPFAM" id="SSF57850">
    <property type="entry name" value="RING/U-box"/>
    <property type="match status" value="1"/>
</dbReference>
<feature type="domain" description="C2H2-type" evidence="14">
    <location>
        <begin position="151"/>
        <end position="178"/>
    </location>
</feature>
<dbReference type="Proteomes" id="UP000746747">
    <property type="component" value="Unassembled WGS sequence"/>
</dbReference>
<feature type="domain" description="C2H2-type" evidence="14">
    <location>
        <begin position="878"/>
        <end position="904"/>
    </location>
</feature>
<dbReference type="FunFam" id="3.30.160.60:FF:001397">
    <property type="entry name" value="Datilografo, isoform A"/>
    <property type="match status" value="1"/>
</dbReference>
<feature type="domain" description="C2H2-type" evidence="14">
    <location>
        <begin position="429"/>
        <end position="456"/>
    </location>
</feature>
<dbReference type="EMBL" id="CAKAEH010001365">
    <property type="protein sequence ID" value="CAG9535271.1"/>
    <property type="molecule type" value="Genomic_DNA"/>
</dbReference>
<comment type="caution">
    <text evidence="15">The sequence shown here is derived from an EMBL/GenBank/DDBJ whole genome shotgun (WGS) entry which is preliminary data.</text>
</comment>
<keyword evidence="6" id="KW-0862">Zinc</keyword>
<evidence type="ECO:0000256" key="8">
    <source>
        <dbReference type="ARBA" id="ARBA00023125"/>
    </source>
</evidence>
<organism evidence="15 16">
    <name type="scientific">Cercopithifilaria johnstoni</name>
    <dbReference type="NCBI Taxonomy" id="2874296"/>
    <lineage>
        <taxon>Eukaryota</taxon>
        <taxon>Metazoa</taxon>
        <taxon>Ecdysozoa</taxon>
        <taxon>Nematoda</taxon>
        <taxon>Chromadorea</taxon>
        <taxon>Rhabditida</taxon>
        <taxon>Spirurina</taxon>
        <taxon>Spiruromorpha</taxon>
        <taxon>Filarioidea</taxon>
        <taxon>Onchocercidae</taxon>
        <taxon>Cercopithifilaria</taxon>
    </lineage>
</organism>
<evidence type="ECO:0000256" key="2">
    <source>
        <dbReference type="ARBA" id="ARBA00004123"/>
    </source>
</evidence>
<name>A0A8J2QA88_9BILA</name>
<keyword evidence="9" id="KW-0804">Transcription</keyword>
<keyword evidence="16" id="KW-1185">Reference proteome</keyword>
<dbReference type="FunFam" id="3.30.160.60:FF:000744">
    <property type="entry name" value="zinc finger E-box-binding homeobox 1"/>
    <property type="match status" value="1"/>
</dbReference>
<feature type="compositionally biased region" description="Polar residues" evidence="12">
    <location>
        <begin position="378"/>
        <end position="395"/>
    </location>
</feature>